<gene>
    <name evidence="2" type="ORF">CASFOL_002091</name>
</gene>
<feature type="domain" description="Reverse transcriptase Ty1/copia-type" evidence="1">
    <location>
        <begin position="49"/>
        <end position="283"/>
    </location>
</feature>
<evidence type="ECO:0000313" key="2">
    <source>
        <dbReference type="EMBL" id="KAL3652410.1"/>
    </source>
</evidence>
<dbReference type="InterPro" id="IPR013103">
    <property type="entry name" value="RVT_2"/>
</dbReference>
<evidence type="ECO:0000313" key="3">
    <source>
        <dbReference type="Proteomes" id="UP001632038"/>
    </source>
</evidence>
<dbReference type="PANTHER" id="PTHR43383">
    <property type="entry name" value="NODULIN 6"/>
    <property type="match status" value="1"/>
</dbReference>
<dbReference type="SUPFAM" id="SSF51197">
    <property type="entry name" value="Clavaminate synthase-like"/>
    <property type="match status" value="1"/>
</dbReference>
<dbReference type="Proteomes" id="UP001632038">
    <property type="component" value="Unassembled WGS sequence"/>
</dbReference>
<evidence type="ECO:0000259" key="1">
    <source>
        <dbReference type="Pfam" id="PF07727"/>
    </source>
</evidence>
<dbReference type="AlphaFoldDB" id="A0ABD3ED91"/>
<dbReference type="Gene3D" id="2.60.120.330">
    <property type="entry name" value="B-lactam Antibiotic, Isopenicillin N Synthase, Chain"/>
    <property type="match status" value="1"/>
</dbReference>
<organism evidence="2 3">
    <name type="scientific">Castilleja foliolosa</name>
    <dbReference type="NCBI Taxonomy" id="1961234"/>
    <lineage>
        <taxon>Eukaryota</taxon>
        <taxon>Viridiplantae</taxon>
        <taxon>Streptophyta</taxon>
        <taxon>Embryophyta</taxon>
        <taxon>Tracheophyta</taxon>
        <taxon>Spermatophyta</taxon>
        <taxon>Magnoliopsida</taxon>
        <taxon>eudicotyledons</taxon>
        <taxon>Gunneridae</taxon>
        <taxon>Pentapetalae</taxon>
        <taxon>asterids</taxon>
        <taxon>lamiids</taxon>
        <taxon>Lamiales</taxon>
        <taxon>Orobanchaceae</taxon>
        <taxon>Pedicularideae</taxon>
        <taxon>Castillejinae</taxon>
        <taxon>Castilleja</taxon>
    </lineage>
</organism>
<protein>
    <recommendedName>
        <fullName evidence="1">Reverse transcriptase Ty1/copia-type domain-containing protein</fullName>
    </recommendedName>
</protein>
<dbReference type="InterPro" id="IPR043502">
    <property type="entry name" value="DNA/RNA_pol_sf"/>
</dbReference>
<comment type="caution">
    <text evidence="2">The sequence shown here is derived from an EMBL/GenBank/DDBJ whole genome shotgun (WGS) entry which is preliminary data.</text>
</comment>
<dbReference type="InterPro" id="IPR027443">
    <property type="entry name" value="IPNS-like_sf"/>
</dbReference>
<dbReference type="SUPFAM" id="SSF56672">
    <property type="entry name" value="DNA/RNA polymerases"/>
    <property type="match status" value="1"/>
</dbReference>
<accession>A0ABD3ED91</accession>
<dbReference type="Pfam" id="PF07727">
    <property type="entry name" value="RVT_2"/>
    <property type="match status" value="1"/>
</dbReference>
<proteinExistence type="predicted"/>
<dbReference type="PANTHER" id="PTHR43383:SF2">
    <property type="entry name" value="AMIDOHYDROLASE 2 FAMILY PROTEIN"/>
    <property type="match status" value="1"/>
</dbReference>
<keyword evidence="3" id="KW-1185">Reference proteome</keyword>
<dbReference type="EMBL" id="JAVIJP010000005">
    <property type="protein sequence ID" value="KAL3652410.1"/>
    <property type="molecule type" value="Genomic_DNA"/>
</dbReference>
<name>A0ABD3ED91_9LAMI</name>
<sequence>MVTRSKAGIFKPKAFLSEILQEPSSDEQAMQIPQWREAMNKEFTALMRNRTWCLTDLPKDKRAIGCRWVYKLKRAADGTVARCKARLVAKGYSQVPGFDYIDTYSPVVRPATVRTVMSIALHKGWKINQVDVDNAFLHGDIDTGLYMVQPPCFIKPGQEHLVCKLNKSLYGLKQASRTWFNRFESVMAALGFTSSKTDTSLFIKHNEGQTLVVIVYVDDIIITGDDSGLIQDTIAAIGKVFPLKDLGALNYFLGIEILPVEDGLLLSQQKYIEGVFERAGMKGEPAVPNREHVYRAVVNKENPRKSLAFFLCPNKDRIVRPPKELVDCNNPRVYPDFQWPTLLEFTQKHYRADDKTLHCFSKWIQQDETAE</sequence>
<reference evidence="3" key="1">
    <citation type="journal article" date="2024" name="IScience">
        <title>Strigolactones Initiate the Formation of Haustorium-like Structures in Castilleja.</title>
        <authorList>
            <person name="Buerger M."/>
            <person name="Peterson D."/>
            <person name="Chory J."/>
        </authorList>
    </citation>
    <scope>NUCLEOTIDE SEQUENCE [LARGE SCALE GENOMIC DNA]</scope>
</reference>